<evidence type="ECO:0000313" key="2">
    <source>
        <dbReference type="Proteomes" id="UP000317650"/>
    </source>
</evidence>
<comment type="caution">
    <text evidence="1">The sequence shown here is derived from an EMBL/GenBank/DDBJ whole genome shotgun (WGS) entry which is preliminary data.</text>
</comment>
<proteinExistence type="predicted"/>
<name>A0A4S8JSF7_MUSBA</name>
<evidence type="ECO:0000313" key="1">
    <source>
        <dbReference type="EMBL" id="THU65030.1"/>
    </source>
</evidence>
<dbReference type="PANTHER" id="PTHR48156">
    <property type="entry name" value="TRANSMEMBRANE PROTEIN"/>
    <property type="match status" value="1"/>
</dbReference>
<dbReference type="AlphaFoldDB" id="A0A4S8JSF7"/>
<sequence>MSMAMPWELAVYIVNMVWDALDGWISSCLSVADEIADVLRANSATAFPGRLPPFDVLARREQSRTIGNV</sequence>
<protein>
    <submittedName>
        <fullName evidence="1">Uncharacterized protein</fullName>
    </submittedName>
</protein>
<dbReference type="PANTHER" id="PTHR48156:SF1">
    <property type="entry name" value="TRANSMEMBRANE PROTEIN"/>
    <property type="match status" value="1"/>
</dbReference>
<dbReference type="Proteomes" id="UP000317650">
    <property type="component" value="Chromosome 1"/>
</dbReference>
<organism evidence="1 2">
    <name type="scientific">Musa balbisiana</name>
    <name type="common">Banana</name>
    <dbReference type="NCBI Taxonomy" id="52838"/>
    <lineage>
        <taxon>Eukaryota</taxon>
        <taxon>Viridiplantae</taxon>
        <taxon>Streptophyta</taxon>
        <taxon>Embryophyta</taxon>
        <taxon>Tracheophyta</taxon>
        <taxon>Spermatophyta</taxon>
        <taxon>Magnoliopsida</taxon>
        <taxon>Liliopsida</taxon>
        <taxon>Zingiberales</taxon>
        <taxon>Musaceae</taxon>
        <taxon>Musa</taxon>
    </lineage>
</organism>
<gene>
    <name evidence="1" type="ORF">C4D60_Mb01t32840</name>
</gene>
<accession>A0A4S8JSF7</accession>
<keyword evidence="2" id="KW-1185">Reference proteome</keyword>
<reference evidence="1 2" key="1">
    <citation type="journal article" date="2019" name="Nat. Plants">
        <title>Genome sequencing of Musa balbisiana reveals subgenome evolution and function divergence in polyploid bananas.</title>
        <authorList>
            <person name="Yao X."/>
        </authorList>
    </citation>
    <scope>NUCLEOTIDE SEQUENCE [LARGE SCALE GENOMIC DNA]</scope>
    <source>
        <strain evidence="2">cv. DH-PKW</strain>
        <tissue evidence="1">Leaves</tissue>
    </source>
</reference>
<dbReference type="EMBL" id="PYDT01000004">
    <property type="protein sequence ID" value="THU65030.1"/>
    <property type="molecule type" value="Genomic_DNA"/>
</dbReference>